<dbReference type="GO" id="GO:0006518">
    <property type="term" value="P:peptide metabolic process"/>
    <property type="evidence" value="ECO:0007669"/>
    <property type="project" value="TreeGrafter"/>
</dbReference>
<dbReference type="GO" id="GO:0006508">
    <property type="term" value="P:proteolysis"/>
    <property type="evidence" value="ECO:0007669"/>
    <property type="project" value="UniProtKB-KW"/>
</dbReference>
<evidence type="ECO:0000256" key="1">
    <source>
        <dbReference type="ARBA" id="ARBA00006040"/>
    </source>
</evidence>
<evidence type="ECO:0000256" key="7">
    <source>
        <dbReference type="RuleBase" id="RU003435"/>
    </source>
</evidence>
<keyword evidence="8" id="KW-0732">Signal</keyword>
<reference evidence="10 11" key="1">
    <citation type="submission" date="2019-09" db="EMBL/GenBank/DDBJ databases">
        <title>Genome sequence and assembly of Adhaeribacter sp.</title>
        <authorList>
            <person name="Chhetri G."/>
        </authorList>
    </citation>
    <scope>NUCLEOTIDE SEQUENCE [LARGE SCALE GENOMIC DNA]</scope>
    <source>
        <strain evidence="10 11">DK36</strain>
    </source>
</reference>
<evidence type="ECO:0000259" key="9">
    <source>
        <dbReference type="Pfam" id="PF01432"/>
    </source>
</evidence>
<dbReference type="PANTHER" id="PTHR11804">
    <property type="entry name" value="PROTEASE M3 THIMET OLIGOPEPTIDASE-RELATED"/>
    <property type="match status" value="1"/>
</dbReference>
<keyword evidence="5 7" id="KW-0862">Zinc</keyword>
<dbReference type="InterPro" id="IPR024079">
    <property type="entry name" value="MetalloPept_cat_dom_sf"/>
</dbReference>
<dbReference type="Gene3D" id="1.10.1370.40">
    <property type="match status" value="1"/>
</dbReference>
<dbReference type="GO" id="GO:0004222">
    <property type="term" value="F:metalloendopeptidase activity"/>
    <property type="evidence" value="ECO:0007669"/>
    <property type="project" value="InterPro"/>
</dbReference>
<keyword evidence="3 7" id="KW-0479">Metal-binding</keyword>
<proteinExistence type="inferred from homology"/>
<organism evidence="10 11">
    <name type="scientific">Adhaeribacter rhizoryzae</name>
    <dbReference type="NCBI Taxonomy" id="2607907"/>
    <lineage>
        <taxon>Bacteria</taxon>
        <taxon>Pseudomonadati</taxon>
        <taxon>Bacteroidota</taxon>
        <taxon>Cytophagia</taxon>
        <taxon>Cytophagales</taxon>
        <taxon>Hymenobacteraceae</taxon>
        <taxon>Adhaeribacter</taxon>
    </lineage>
</organism>
<evidence type="ECO:0000256" key="6">
    <source>
        <dbReference type="ARBA" id="ARBA00023049"/>
    </source>
</evidence>
<dbReference type="SUPFAM" id="SSF55486">
    <property type="entry name" value="Metalloproteases ('zincins'), catalytic domain"/>
    <property type="match status" value="1"/>
</dbReference>
<dbReference type="Pfam" id="PF01432">
    <property type="entry name" value="Peptidase_M3"/>
    <property type="match status" value="1"/>
</dbReference>
<name>A0A5M6D6K4_9BACT</name>
<comment type="similarity">
    <text evidence="1 7">Belongs to the peptidase M3 family.</text>
</comment>
<dbReference type="RefSeq" id="WP_150092136.1">
    <property type="nucleotide sequence ID" value="NZ_VWSF01000025.1"/>
</dbReference>
<dbReference type="Gene3D" id="1.10.1370.10">
    <property type="entry name" value="Neurolysin, domain 3"/>
    <property type="match status" value="1"/>
</dbReference>
<dbReference type="Gene3D" id="3.40.390.10">
    <property type="entry name" value="Collagenase (Catalytic Domain)"/>
    <property type="match status" value="1"/>
</dbReference>
<comment type="cofactor">
    <cofactor evidence="7">
        <name>Zn(2+)</name>
        <dbReference type="ChEBI" id="CHEBI:29105"/>
    </cofactor>
    <text evidence="7">Binds 1 zinc ion.</text>
</comment>
<evidence type="ECO:0000256" key="5">
    <source>
        <dbReference type="ARBA" id="ARBA00022833"/>
    </source>
</evidence>
<dbReference type="InterPro" id="IPR001567">
    <property type="entry name" value="Pept_M3A_M3B_dom"/>
</dbReference>
<dbReference type="PANTHER" id="PTHR11804:SF84">
    <property type="entry name" value="SACCHAROLYSIN"/>
    <property type="match status" value="1"/>
</dbReference>
<dbReference type="InterPro" id="IPR045090">
    <property type="entry name" value="Pept_M3A_M3B"/>
</dbReference>
<keyword evidence="11" id="KW-1185">Reference proteome</keyword>
<evidence type="ECO:0000313" key="10">
    <source>
        <dbReference type="EMBL" id="KAA5540825.1"/>
    </source>
</evidence>
<gene>
    <name evidence="10" type="ORF">F0145_22220</name>
</gene>
<comment type="caution">
    <text evidence="10">The sequence shown here is derived from an EMBL/GenBank/DDBJ whole genome shotgun (WGS) entry which is preliminary data.</text>
</comment>
<keyword evidence="4 7" id="KW-0378">Hydrolase</keyword>
<accession>A0A5M6D6K4</accession>
<evidence type="ECO:0000256" key="8">
    <source>
        <dbReference type="SAM" id="SignalP"/>
    </source>
</evidence>
<feature type="signal peptide" evidence="8">
    <location>
        <begin position="1"/>
        <end position="30"/>
    </location>
</feature>
<dbReference type="GO" id="GO:0046872">
    <property type="term" value="F:metal ion binding"/>
    <property type="evidence" value="ECO:0007669"/>
    <property type="project" value="UniProtKB-UniRule"/>
</dbReference>
<keyword evidence="2 7" id="KW-0645">Protease</keyword>
<dbReference type="CDD" id="cd06455">
    <property type="entry name" value="M3A_TOP"/>
    <property type="match status" value="1"/>
</dbReference>
<evidence type="ECO:0000313" key="11">
    <source>
        <dbReference type="Proteomes" id="UP000323426"/>
    </source>
</evidence>
<dbReference type="Proteomes" id="UP000323426">
    <property type="component" value="Unassembled WGS sequence"/>
</dbReference>
<feature type="chain" id="PRO_5024448753" evidence="8">
    <location>
        <begin position="31"/>
        <end position="697"/>
    </location>
</feature>
<sequence>MTKIYSRFAPWFYKYKYFWVLLLLSVNVSAAPDPNPKNALRTSFNQPINYKYVTSANIKEATDQVIAETRVSLARIYAIPKGKHTFNNTMLAADDFNDKIASVFWSINILANASPDSAIRKQAQRSLETISKYRNEIGLDEKLYQAVKAFSLTPEAKTLTGGRKKMVKEQVEQYERNGFTLSGEKRQQLKGMNDNITKLELTFSNNIATYKDHLLVSEANMKGLPEDFIKSRKKEGDQYIINLDGPAYTTFMKFAESDQARRELFIKYNNRAADKNVDVLQQLLVARQKKAKHLGYPTYAAYLTAERMAKTPETVWNFENNLIAKVKQKAQADLNELLGVKRAHLNNPAITSLNPWENAFYNNLLMKQKYQVDEEKIKEYLALDNVLSGLFQTTQQLFGIKYEEVKNASVWHPDVRMFEVKQNGATLGRFYLDLHPRDDKFTHAACSPIRFGKQYSQGYQIPTAALICNFNAPTEGKPALLTHSQAVTFFHEFGHVLHSILAKTELAGQTAMAVKWDFVEAPSQIFENWVWNYDVLKLFARHYKTGEVMSQTMYQKMWEARNVGSGLAASAQIFYGILDMTLHDKYDPAGPKSTTEVLKEVQNSVMLFPYLEGTHLQASFGHLTGYGASVYGYMWSKVYAEDMFSVFEKNGVMDPKTGMRYRNSILANGSSRDELEMVKEFLGREPNQEAFFKSLGL</sequence>
<dbReference type="InterPro" id="IPR024077">
    <property type="entry name" value="Neurolysin/TOP_dom2"/>
</dbReference>
<evidence type="ECO:0000256" key="3">
    <source>
        <dbReference type="ARBA" id="ARBA00022723"/>
    </source>
</evidence>
<keyword evidence="6 7" id="KW-0482">Metalloprotease</keyword>
<dbReference type="AlphaFoldDB" id="A0A5M6D6K4"/>
<feature type="domain" description="Peptidase M3A/M3B catalytic" evidence="9">
    <location>
        <begin position="251"/>
        <end position="696"/>
    </location>
</feature>
<dbReference type="EMBL" id="VWSF01000025">
    <property type="protein sequence ID" value="KAA5540825.1"/>
    <property type="molecule type" value="Genomic_DNA"/>
</dbReference>
<evidence type="ECO:0000256" key="2">
    <source>
        <dbReference type="ARBA" id="ARBA00022670"/>
    </source>
</evidence>
<evidence type="ECO:0000256" key="4">
    <source>
        <dbReference type="ARBA" id="ARBA00022801"/>
    </source>
</evidence>
<protein>
    <submittedName>
        <fullName evidence="10">Zn-dependent oligopeptidase</fullName>
    </submittedName>
</protein>